<evidence type="ECO:0008006" key="4">
    <source>
        <dbReference type="Google" id="ProtNLM"/>
    </source>
</evidence>
<dbReference type="Gene3D" id="3.30.450.20">
    <property type="entry name" value="PAS domain"/>
    <property type="match status" value="2"/>
</dbReference>
<name>A0ABN9VQ29_9DINO</name>
<comment type="caution">
    <text evidence="2">The sequence shown here is derived from an EMBL/GenBank/DDBJ whole genome shotgun (WGS) entry which is preliminary data.</text>
</comment>
<dbReference type="Proteomes" id="UP001189429">
    <property type="component" value="Unassembled WGS sequence"/>
</dbReference>
<proteinExistence type="predicted"/>
<keyword evidence="1" id="KW-0472">Membrane</keyword>
<keyword evidence="3" id="KW-1185">Reference proteome</keyword>
<sequence>MSLDSGYRTAFAGVTCPNGGSACHFEGFDLYPDEQRLITSPPREVNVGHSAWYAPRYSAAPAYRRQAASLVADVGEAYLDQQHADEAPYDARSSRASHLDNACRVGYFASDVTDVYFGWEHNEAYRIYPYRELSDWYWTPRDFPEWCGSVSQGYTPLCRSWYQDAVAAQGSAAYGEVAWDPDNGQTFVSISAAFYDNEAGEALPGKLVGVVAVSMSLRKLKETLENTPLYENGYAYIFDVSGNAVIHPDWDLASSPTSVVELAKAGDDEFGRAYQEGIVNAFGQEGTWNGEWYNPDTDEKETWPETAACQDWTSGQSMQLVLGVSELEVEKAAVDLEEKLRSLAITQCVVTTIVLVITSMLLVFVSMMFQHSFIHPVKKLKDLVTQAEKEGFKTNVDTTEDVISLELGTLKRNFTKLLTALRFNNPDYHKGDKGLELANLREAEAIVKETGNLRGIGVCKNNLGNLVRGMSAQEKQRLPAEDRDPRRLLEAAVRNAQELVTDPGSHVSEDQVGTRMLGLALARLDHGEERKAVDDLKEALAIHKGSGSWQALARLGF</sequence>
<keyword evidence="1" id="KW-0812">Transmembrane</keyword>
<evidence type="ECO:0000256" key="1">
    <source>
        <dbReference type="SAM" id="Phobius"/>
    </source>
</evidence>
<gene>
    <name evidence="2" type="ORF">PCOR1329_LOCUS60108</name>
</gene>
<reference evidence="2" key="1">
    <citation type="submission" date="2023-10" db="EMBL/GenBank/DDBJ databases">
        <authorList>
            <person name="Chen Y."/>
            <person name="Shah S."/>
            <person name="Dougan E. K."/>
            <person name="Thang M."/>
            <person name="Chan C."/>
        </authorList>
    </citation>
    <scope>NUCLEOTIDE SEQUENCE [LARGE SCALE GENOMIC DNA]</scope>
</reference>
<evidence type="ECO:0000313" key="2">
    <source>
        <dbReference type="EMBL" id="CAK0875432.1"/>
    </source>
</evidence>
<accession>A0ABN9VQ29</accession>
<keyword evidence="1" id="KW-1133">Transmembrane helix</keyword>
<feature type="transmembrane region" description="Helical" evidence="1">
    <location>
        <begin position="349"/>
        <end position="369"/>
    </location>
</feature>
<protein>
    <recommendedName>
        <fullName evidence="4">Cache domain-containing protein</fullName>
    </recommendedName>
</protein>
<organism evidence="2 3">
    <name type="scientific">Prorocentrum cordatum</name>
    <dbReference type="NCBI Taxonomy" id="2364126"/>
    <lineage>
        <taxon>Eukaryota</taxon>
        <taxon>Sar</taxon>
        <taxon>Alveolata</taxon>
        <taxon>Dinophyceae</taxon>
        <taxon>Prorocentrales</taxon>
        <taxon>Prorocentraceae</taxon>
        <taxon>Prorocentrum</taxon>
    </lineage>
</organism>
<evidence type="ECO:0000313" key="3">
    <source>
        <dbReference type="Proteomes" id="UP001189429"/>
    </source>
</evidence>
<dbReference type="EMBL" id="CAUYUJ010017512">
    <property type="protein sequence ID" value="CAK0875432.1"/>
    <property type="molecule type" value="Genomic_DNA"/>
</dbReference>
<feature type="non-terminal residue" evidence="2">
    <location>
        <position position="557"/>
    </location>
</feature>